<dbReference type="SUPFAM" id="SSF54637">
    <property type="entry name" value="Thioesterase/thiol ester dehydrase-isomerase"/>
    <property type="match status" value="1"/>
</dbReference>
<dbReference type="EC" id="3.1.2.-" evidence="4"/>
<dbReference type="GO" id="GO:0016787">
    <property type="term" value="F:hydrolase activity"/>
    <property type="evidence" value="ECO:0007669"/>
    <property type="project" value="UniProtKB-KW"/>
</dbReference>
<gene>
    <name evidence="4" type="ORF">Q3O59_00960</name>
</gene>
<keyword evidence="5" id="KW-1185">Reference proteome</keyword>
<evidence type="ECO:0000259" key="3">
    <source>
        <dbReference type="PROSITE" id="PS51186"/>
    </source>
</evidence>
<keyword evidence="2 4" id="KW-0012">Acyltransferase</keyword>
<evidence type="ECO:0000313" key="4">
    <source>
        <dbReference type="EMBL" id="MDP4527597.1"/>
    </source>
</evidence>
<comment type="caution">
    <text evidence="4">The sequence shown here is derived from an EMBL/GenBank/DDBJ whole genome shotgun (WGS) entry which is preliminary data.</text>
</comment>
<dbReference type="PANTHER" id="PTHR43877">
    <property type="entry name" value="AMINOALKYLPHOSPHONATE N-ACETYLTRANSFERASE-RELATED-RELATED"/>
    <property type="match status" value="1"/>
</dbReference>
<dbReference type="Gene3D" id="3.40.630.30">
    <property type="match status" value="1"/>
</dbReference>
<keyword evidence="1 4" id="KW-0808">Transferase</keyword>
<organism evidence="4 5">
    <name type="scientific">Alkalimonas delamerensis</name>
    <dbReference type="NCBI Taxonomy" id="265981"/>
    <lineage>
        <taxon>Bacteria</taxon>
        <taxon>Pseudomonadati</taxon>
        <taxon>Pseudomonadota</taxon>
        <taxon>Gammaproteobacteria</taxon>
        <taxon>Alkalimonas</taxon>
    </lineage>
</organism>
<name>A0ABT9GKV1_9GAMM</name>
<dbReference type="Gene3D" id="3.10.129.10">
    <property type="entry name" value="Hotdog Thioesterase"/>
    <property type="match status" value="1"/>
</dbReference>
<dbReference type="EC" id="2.3.1.-" evidence="4"/>
<dbReference type="NCBIfam" id="TIGR02447">
    <property type="entry name" value="yiiD_Cterm"/>
    <property type="match status" value="1"/>
</dbReference>
<proteinExistence type="predicted"/>
<dbReference type="PROSITE" id="PS51186">
    <property type="entry name" value="GNAT"/>
    <property type="match status" value="1"/>
</dbReference>
<sequence length="299" mass="33670">MTIRLQTPVSEADWHAYYQFRWQQLRQPWGQPPGSERDALEANSHHCMLRHGEQVVGVGRLHQLDERQAQIRYMAVAADYQGQQLGARLVAALEQQAHQLGCSEVVLNARHSAVGFYQRLGYGVISEAASQFGIPHYRMQRWLCLPGSAALWQQRCDDLQQSWHRQIPLSHFMQLDIGAFDGTELRCQAPLGPNINLHGTMFAGSLYSLATLTGWGLLHLQLKALALEADLVLADAQIRYLKPMQHCPTARTSLLEAKGDLTVLRQGKHASQRIAVELLSDDKVVARFDGHYKALVPRK</sequence>
<feature type="domain" description="N-acetyltransferase" evidence="3">
    <location>
        <begin position="1"/>
        <end position="144"/>
    </location>
</feature>
<accession>A0ABT9GKV1</accession>
<dbReference type="Pfam" id="PF09500">
    <property type="entry name" value="YiiD_C"/>
    <property type="match status" value="1"/>
</dbReference>
<dbReference type="InterPro" id="IPR016181">
    <property type="entry name" value="Acyl_CoA_acyltransferase"/>
</dbReference>
<dbReference type="CDD" id="cd04301">
    <property type="entry name" value="NAT_SF"/>
    <property type="match status" value="1"/>
</dbReference>
<dbReference type="SUPFAM" id="SSF55729">
    <property type="entry name" value="Acyl-CoA N-acyltransferases (Nat)"/>
    <property type="match status" value="1"/>
</dbReference>
<evidence type="ECO:0000256" key="2">
    <source>
        <dbReference type="ARBA" id="ARBA00023315"/>
    </source>
</evidence>
<dbReference type="EMBL" id="JAUZVY010000001">
    <property type="protein sequence ID" value="MDP4527597.1"/>
    <property type="molecule type" value="Genomic_DNA"/>
</dbReference>
<evidence type="ECO:0000256" key="1">
    <source>
        <dbReference type="ARBA" id="ARBA00022679"/>
    </source>
</evidence>
<dbReference type="InterPro" id="IPR050832">
    <property type="entry name" value="Bact_Acetyltransf"/>
</dbReference>
<dbReference type="InterPro" id="IPR029069">
    <property type="entry name" value="HotDog_dom_sf"/>
</dbReference>
<dbReference type="InterPro" id="IPR000182">
    <property type="entry name" value="GNAT_dom"/>
</dbReference>
<reference evidence="4 5" key="1">
    <citation type="submission" date="2023-08" db="EMBL/GenBank/DDBJ databases">
        <authorList>
            <person name="Joshi A."/>
            <person name="Thite S."/>
        </authorList>
    </citation>
    <scope>NUCLEOTIDE SEQUENCE [LARGE SCALE GENOMIC DNA]</scope>
    <source>
        <strain evidence="4 5">1E1</strain>
    </source>
</reference>
<dbReference type="Proteomes" id="UP001236258">
    <property type="component" value="Unassembled WGS sequence"/>
</dbReference>
<protein>
    <submittedName>
        <fullName evidence="4">Bifunctional GNAT family N-acetyltransferase/hotdog fold thioesterase</fullName>
        <ecNumber evidence="4">2.3.1.-</ecNumber>
        <ecNumber evidence="4">3.1.2.-</ecNumber>
    </submittedName>
</protein>
<dbReference type="GO" id="GO:0016746">
    <property type="term" value="F:acyltransferase activity"/>
    <property type="evidence" value="ECO:0007669"/>
    <property type="project" value="UniProtKB-KW"/>
</dbReference>
<evidence type="ECO:0000313" key="5">
    <source>
        <dbReference type="Proteomes" id="UP001236258"/>
    </source>
</evidence>
<keyword evidence="4" id="KW-0378">Hydrolase</keyword>
<dbReference type="InterPro" id="IPR012660">
    <property type="entry name" value="YiiD_C"/>
</dbReference>
<dbReference type="Pfam" id="PF00583">
    <property type="entry name" value="Acetyltransf_1"/>
    <property type="match status" value="1"/>
</dbReference>
<dbReference type="RefSeq" id="WP_305943820.1">
    <property type="nucleotide sequence ID" value="NZ_JAUZVY010000001.1"/>
</dbReference>